<feature type="compositionally biased region" description="Basic and acidic residues" evidence="1">
    <location>
        <begin position="12"/>
        <end position="24"/>
    </location>
</feature>
<dbReference type="PANTHER" id="PTHR40112">
    <property type="entry name" value="H2HPP ISOMERASE"/>
    <property type="match status" value="1"/>
</dbReference>
<dbReference type="InterPro" id="IPR013096">
    <property type="entry name" value="Cupin_2"/>
</dbReference>
<dbReference type="Pfam" id="PF07883">
    <property type="entry name" value="Cupin_2"/>
    <property type="match status" value="1"/>
</dbReference>
<dbReference type="RefSeq" id="WP_203906140.1">
    <property type="nucleotide sequence ID" value="NZ_BONY01000001.1"/>
</dbReference>
<evidence type="ECO:0000313" key="4">
    <source>
        <dbReference type="Proteomes" id="UP000612899"/>
    </source>
</evidence>
<dbReference type="PANTHER" id="PTHR40112:SF1">
    <property type="entry name" value="H2HPP ISOMERASE"/>
    <property type="match status" value="1"/>
</dbReference>
<dbReference type="EMBL" id="BONY01000001">
    <property type="protein sequence ID" value="GIH02223.1"/>
    <property type="molecule type" value="Genomic_DNA"/>
</dbReference>
<dbReference type="SUPFAM" id="SSF51182">
    <property type="entry name" value="RmlC-like cupins"/>
    <property type="match status" value="1"/>
</dbReference>
<reference evidence="3" key="1">
    <citation type="submission" date="2021-01" db="EMBL/GenBank/DDBJ databases">
        <title>Whole genome shotgun sequence of Rhizocola hellebori NBRC 109834.</title>
        <authorList>
            <person name="Komaki H."/>
            <person name="Tamura T."/>
        </authorList>
    </citation>
    <scope>NUCLEOTIDE SEQUENCE</scope>
    <source>
        <strain evidence="3">NBRC 109834</strain>
    </source>
</reference>
<evidence type="ECO:0000256" key="1">
    <source>
        <dbReference type="SAM" id="MobiDB-lite"/>
    </source>
</evidence>
<dbReference type="AlphaFoldDB" id="A0A8J3Q1S6"/>
<dbReference type="Proteomes" id="UP000612899">
    <property type="component" value="Unassembled WGS sequence"/>
</dbReference>
<evidence type="ECO:0000259" key="2">
    <source>
        <dbReference type="Pfam" id="PF07883"/>
    </source>
</evidence>
<evidence type="ECO:0000313" key="3">
    <source>
        <dbReference type="EMBL" id="GIH02223.1"/>
    </source>
</evidence>
<name>A0A8J3Q1S6_9ACTN</name>
<dbReference type="Gene3D" id="2.60.120.10">
    <property type="entry name" value="Jelly Rolls"/>
    <property type="match status" value="1"/>
</dbReference>
<organism evidence="3 4">
    <name type="scientific">Rhizocola hellebori</name>
    <dbReference type="NCBI Taxonomy" id="1392758"/>
    <lineage>
        <taxon>Bacteria</taxon>
        <taxon>Bacillati</taxon>
        <taxon>Actinomycetota</taxon>
        <taxon>Actinomycetes</taxon>
        <taxon>Micromonosporales</taxon>
        <taxon>Micromonosporaceae</taxon>
        <taxon>Rhizocola</taxon>
    </lineage>
</organism>
<comment type="caution">
    <text evidence="3">The sequence shown here is derived from an EMBL/GenBank/DDBJ whole genome shotgun (WGS) entry which is preliminary data.</text>
</comment>
<protein>
    <recommendedName>
        <fullName evidence="2">Cupin type-2 domain-containing protein</fullName>
    </recommendedName>
</protein>
<dbReference type="InterPro" id="IPR014710">
    <property type="entry name" value="RmlC-like_jellyroll"/>
</dbReference>
<dbReference type="InterPro" id="IPR011051">
    <property type="entry name" value="RmlC_Cupin_sf"/>
</dbReference>
<keyword evidence="4" id="KW-1185">Reference proteome</keyword>
<feature type="domain" description="Cupin type-2" evidence="2">
    <location>
        <begin position="40"/>
        <end position="110"/>
    </location>
</feature>
<sequence>MDADQPVTLVRSTDRVEGEHTPGMKREQAIAVPGMWAGLVRTDAHTTTGWHHHADYETSIYVVHGSLRMDFGPGGTDTVQAGPGDFLHVPKGAIHREGNPGDEESQIIVVRAGSGPAVVNVDGPA</sequence>
<feature type="region of interest" description="Disordered" evidence="1">
    <location>
        <begin position="1"/>
        <end position="24"/>
    </location>
</feature>
<gene>
    <name evidence="3" type="ORF">Rhe02_02900</name>
</gene>
<dbReference type="InterPro" id="IPR052535">
    <property type="entry name" value="Bacilysin_H2HPP_isomerase"/>
</dbReference>
<accession>A0A8J3Q1S6</accession>
<proteinExistence type="predicted"/>